<proteinExistence type="predicted"/>
<feature type="non-terminal residue" evidence="2">
    <location>
        <position position="71"/>
    </location>
</feature>
<evidence type="ECO:0000313" key="3">
    <source>
        <dbReference type="Proteomes" id="UP000193355"/>
    </source>
</evidence>
<evidence type="ECO:0000313" key="2">
    <source>
        <dbReference type="EMBL" id="SMG39691.1"/>
    </source>
</evidence>
<reference evidence="3" key="1">
    <citation type="submission" date="2017-04" db="EMBL/GenBank/DDBJ databases">
        <authorList>
            <person name="Varghese N."/>
            <person name="Submissions S."/>
        </authorList>
    </citation>
    <scope>NUCLEOTIDE SEQUENCE [LARGE SCALE GENOMIC DNA]</scope>
    <source>
        <strain evidence="3">USBA 82</strain>
    </source>
</reference>
<name>A0A1X7KGH5_9BACT</name>
<evidence type="ECO:0008006" key="4">
    <source>
        <dbReference type="Google" id="ProtNLM"/>
    </source>
</evidence>
<dbReference type="Proteomes" id="UP000193355">
    <property type="component" value="Unassembled WGS sequence"/>
</dbReference>
<dbReference type="STRING" id="561720.SAMN06275492_12633"/>
<sequence length="71" mass="8147">MTEVGHIRDAYFNKGENISEIAKKFSKDRKTVRKYIQQDNFNRSSGIPHLLSQRRKAGMDSLSPIGDKSCF</sequence>
<gene>
    <name evidence="2" type="ORF">SAMN06275492_12633</name>
</gene>
<feature type="region of interest" description="Disordered" evidence="1">
    <location>
        <begin position="46"/>
        <end position="71"/>
    </location>
</feature>
<evidence type="ECO:0000256" key="1">
    <source>
        <dbReference type="SAM" id="MobiDB-lite"/>
    </source>
</evidence>
<accession>A0A1X7KGH5</accession>
<keyword evidence="3" id="KW-1185">Reference proteome</keyword>
<organism evidence="2 3">
    <name type="scientific">Dethiosulfovibrio salsuginis</name>
    <dbReference type="NCBI Taxonomy" id="561720"/>
    <lineage>
        <taxon>Bacteria</taxon>
        <taxon>Thermotogati</taxon>
        <taxon>Synergistota</taxon>
        <taxon>Synergistia</taxon>
        <taxon>Synergistales</taxon>
        <taxon>Dethiosulfovibrionaceae</taxon>
        <taxon>Dethiosulfovibrio</taxon>
    </lineage>
</organism>
<dbReference type="EMBL" id="FXBB01000026">
    <property type="protein sequence ID" value="SMG39691.1"/>
    <property type="molecule type" value="Genomic_DNA"/>
</dbReference>
<dbReference type="AlphaFoldDB" id="A0A1X7KGH5"/>
<dbReference type="RefSeq" id="WP_234986203.1">
    <property type="nucleotide sequence ID" value="NZ_FXBB01000026.1"/>
</dbReference>
<protein>
    <recommendedName>
        <fullName evidence="4">Helix-turn-helix domain of resolvase</fullName>
    </recommendedName>
</protein>